<keyword evidence="3" id="KW-1185">Reference proteome</keyword>
<feature type="region of interest" description="Disordered" evidence="1">
    <location>
        <begin position="1"/>
        <end position="87"/>
    </location>
</feature>
<dbReference type="Proteomes" id="UP000183642">
    <property type="component" value="Unassembled WGS sequence"/>
</dbReference>
<protein>
    <submittedName>
        <fullName evidence="2">Uncharacterized protein</fullName>
    </submittedName>
</protein>
<dbReference type="OrthoDB" id="5195999at2"/>
<name>A0A1I5GF65_9ACTN</name>
<dbReference type="AlphaFoldDB" id="A0A1I5GF65"/>
<sequence>MTDPQGSDRIQQGIPTASGTGDNSSTGAGSGSGFDEVPLTADEAIERDAASGDDLPARADSDVARAVTDGPSGEVAGPTPRSGGGTD</sequence>
<evidence type="ECO:0000313" key="3">
    <source>
        <dbReference type="Proteomes" id="UP000183642"/>
    </source>
</evidence>
<feature type="compositionally biased region" description="Basic and acidic residues" evidence="1">
    <location>
        <begin position="44"/>
        <end position="63"/>
    </location>
</feature>
<evidence type="ECO:0000313" key="2">
    <source>
        <dbReference type="EMBL" id="SFO34685.1"/>
    </source>
</evidence>
<dbReference type="EMBL" id="FOWE01000006">
    <property type="protein sequence ID" value="SFO34685.1"/>
    <property type="molecule type" value="Genomic_DNA"/>
</dbReference>
<dbReference type="RefSeq" id="WP_075014145.1">
    <property type="nucleotide sequence ID" value="NZ_FOWE01000006.1"/>
</dbReference>
<reference evidence="3" key="1">
    <citation type="submission" date="2016-10" db="EMBL/GenBank/DDBJ databases">
        <authorList>
            <person name="Varghese N."/>
            <person name="Submissions S."/>
        </authorList>
    </citation>
    <scope>NUCLEOTIDE SEQUENCE [LARGE SCALE GENOMIC DNA]</scope>
    <source>
        <strain evidence="3">DSM 43161</strain>
    </source>
</reference>
<accession>A0A1I5GF65</accession>
<organism evidence="2 3">
    <name type="scientific">Geodermatophilus obscurus</name>
    <dbReference type="NCBI Taxonomy" id="1861"/>
    <lineage>
        <taxon>Bacteria</taxon>
        <taxon>Bacillati</taxon>
        <taxon>Actinomycetota</taxon>
        <taxon>Actinomycetes</taxon>
        <taxon>Geodermatophilales</taxon>
        <taxon>Geodermatophilaceae</taxon>
        <taxon>Geodermatophilus</taxon>
    </lineage>
</organism>
<proteinExistence type="predicted"/>
<feature type="compositionally biased region" description="Polar residues" evidence="1">
    <location>
        <begin position="1"/>
        <end position="27"/>
    </location>
</feature>
<evidence type="ECO:0000256" key="1">
    <source>
        <dbReference type="SAM" id="MobiDB-lite"/>
    </source>
</evidence>
<gene>
    <name evidence="2" type="ORF">SAMN05660359_02839</name>
</gene>